<dbReference type="Proteomes" id="UP000240608">
    <property type="component" value="Unassembled WGS sequence"/>
</dbReference>
<reference evidence="1 2" key="1">
    <citation type="submission" date="2018-03" db="EMBL/GenBank/DDBJ databases">
        <title>Cross-interface Injection: A General Nanoliter Liquid Handling Method Applied to Single Cells Genome Amplification Automated Nanoliter Liquid Handling Applied to Single Cell Multiple Displacement Amplification.</title>
        <authorList>
            <person name="Yun J."/>
            <person name="Xu P."/>
            <person name="Xu J."/>
            <person name="Dai X."/>
            <person name="Wang Y."/>
            <person name="Zheng X."/>
            <person name="Cao C."/>
            <person name="Yi Q."/>
            <person name="Zhu Y."/>
            <person name="Wang L."/>
            <person name="Dong Z."/>
            <person name="Huang Y."/>
            <person name="Huang L."/>
            <person name="Du W."/>
        </authorList>
    </citation>
    <scope>NUCLEOTIDE SEQUENCE [LARGE SCALE GENOMIC DNA]</scope>
    <source>
        <strain evidence="1 2">Z-D1-2</strain>
    </source>
</reference>
<evidence type="ECO:0000313" key="2">
    <source>
        <dbReference type="Proteomes" id="UP000240608"/>
    </source>
</evidence>
<organism evidence="1 2">
    <name type="scientific">Marivirga lumbricoides</name>
    <dbReference type="NCBI Taxonomy" id="1046115"/>
    <lineage>
        <taxon>Bacteria</taxon>
        <taxon>Pseudomonadati</taxon>
        <taxon>Bacteroidota</taxon>
        <taxon>Cytophagia</taxon>
        <taxon>Cytophagales</taxon>
        <taxon>Marivirgaceae</taxon>
        <taxon>Marivirga</taxon>
    </lineage>
</organism>
<dbReference type="AlphaFoldDB" id="A0A2T4DDC2"/>
<sequence length="153" mass="18016">MYEIDNSGTSYYKKVIVKSYEEQYLSHWFEYDKLNSLKEIKNTPSRIFEVNRRNKRITFDSLSLRLGQLNDCQSFYVGNKQYNICVSNVLASYSYNDIALDSLYEFTIQYEGENQPVTRILIDPKQNILISKQVFNGDSFTYREDLIQAKPAL</sequence>
<comment type="caution">
    <text evidence="1">The sequence shown here is derived from an EMBL/GenBank/DDBJ whole genome shotgun (WGS) entry which is preliminary data.</text>
</comment>
<proteinExistence type="predicted"/>
<protein>
    <submittedName>
        <fullName evidence="1">Uncharacterized protein</fullName>
    </submittedName>
</protein>
<accession>A0A2T4DDC2</accession>
<evidence type="ECO:0000313" key="1">
    <source>
        <dbReference type="EMBL" id="PTB91825.1"/>
    </source>
</evidence>
<gene>
    <name evidence="1" type="ORF">C9994_14905</name>
</gene>
<dbReference type="EMBL" id="PYVU01000302">
    <property type="protein sequence ID" value="PTB91825.1"/>
    <property type="molecule type" value="Genomic_DNA"/>
</dbReference>
<name>A0A2T4DDC2_9BACT</name>